<dbReference type="AlphaFoldDB" id="A0A2P8HMH0"/>
<keyword evidence="2" id="KW-0902">Two-component regulatory system</keyword>
<dbReference type="RefSeq" id="WP_106527875.1">
    <property type="nucleotide sequence ID" value="NZ_PYAW01000002.1"/>
</dbReference>
<dbReference type="GO" id="GO:0006355">
    <property type="term" value="P:regulation of DNA-templated transcription"/>
    <property type="evidence" value="ECO:0007669"/>
    <property type="project" value="InterPro"/>
</dbReference>
<feature type="DNA-binding region" description="OmpR/PhoB-type" evidence="5">
    <location>
        <begin position="130"/>
        <end position="229"/>
    </location>
</feature>
<evidence type="ECO:0000259" key="7">
    <source>
        <dbReference type="PROSITE" id="PS51755"/>
    </source>
</evidence>
<dbReference type="SMART" id="SM00448">
    <property type="entry name" value="REC"/>
    <property type="match status" value="1"/>
</dbReference>
<dbReference type="CDD" id="cd17574">
    <property type="entry name" value="REC_OmpR"/>
    <property type="match status" value="1"/>
</dbReference>
<evidence type="ECO:0000313" key="8">
    <source>
        <dbReference type="EMBL" id="PSL47425.1"/>
    </source>
</evidence>
<dbReference type="GO" id="GO:0005829">
    <property type="term" value="C:cytosol"/>
    <property type="evidence" value="ECO:0007669"/>
    <property type="project" value="TreeGrafter"/>
</dbReference>
<gene>
    <name evidence="8" type="ORF">CLV51_102272</name>
</gene>
<feature type="domain" description="OmpR/PhoB-type" evidence="7">
    <location>
        <begin position="130"/>
        <end position="229"/>
    </location>
</feature>
<dbReference type="PANTHER" id="PTHR48111:SF40">
    <property type="entry name" value="PHOSPHATE REGULON TRANSCRIPTIONAL REGULATORY PROTEIN PHOB"/>
    <property type="match status" value="1"/>
</dbReference>
<evidence type="ECO:0000256" key="3">
    <source>
        <dbReference type="ARBA" id="ARBA00023125"/>
    </source>
</evidence>
<dbReference type="SMART" id="SM00862">
    <property type="entry name" value="Trans_reg_C"/>
    <property type="match status" value="1"/>
</dbReference>
<keyword evidence="3 5" id="KW-0238">DNA-binding</keyword>
<dbReference type="SUPFAM" id="SSF46894">
    <property type="entry name" value="C-terminal effector domain of the bipartite response regulators"/>
    <property type="match status" value="1"/>
</dbReference>
<evidence type="ECO:0000256" key="1">
    <source>
        <dbReference type="ARBA" id="ARBA00022553"/>
    </source>
</evidence>
<dbReference type="GO" id="GO:0000976">
    <property type="term" value="F:transcription cis-regulatory region binding"/>
    <property type="evidence" value="ECO:0007669"/>
    <property type="project" value="TreeGrafter"/>
</dbReference>
<dbReference type="Pfam" id="PF00486">
    <property type="entry name" value="Trans_reg_C"/>
    <property type="match status" value="1"/>
</dbReference>
<name>A0A2P8HMH0_CHINA</name>
<keyword evidence="1 4" id="KW-0597">Phosphoprotein</keyword>
<dbReference type="EMBL" id="PYAW01000002">
    <property type="protein sequence ID" value="PSL47425.1"/>
    <property type="molecule type" value="Genomic_DNA"/>
</dbReference>
<feature type="domain" description="Response regulatory" evidence="6">
    <location>
        <begin position="5"/>
        <end position="119"/>
    </location>
</feature>
<feature type="modified residue" description="4-aspartylphosphate" evidence="4">
    <location>
        <position position="54"/>
    </location>
</feature>
<dbReference type="Pfam" id="PF00072">
    <property type="entry name" value="Response_reg"/>
    <property type="match status" value="1"/>
</dbReference>
<dbReference type="Proteomes" id="UP000240971">
    <property type="component" value="Unassembled WGS sequence"/>
</dbReference>
<dbReference type="PANTHER" id="PTHR48111">
    <property type="entry name" value="REGULATOR OF RPOS"/>
    <property type="match status" value="1"/>
</dbReference>
<dbReference type="InterPro" id="IPR036388">
    <property type="entry name" value="WH-like_DNA-bd_sf"/>
</dbReference>
<evidence type="ECO:0000256" key="2">
    <source>
        <dbReference type="ARBA" id="ARBA00023012"/>
    </source>
</evidence>
<protein>
    <submittedName>
        <fullName evidence="8">DNA-binding response OmpR family regulator</fullName>
    </submittedName>
</protein>
<dbReference type="SUPFAM" id="SSF52172">
    <property type="entry name" value="CheY-like"/>
    <property type="match status" value="1"/>
</dbReference>
<dbReference type="GO" id="GO:0000156">
    <property type="term" value="F:phosphorelay response regulator activity"/>
    <property type="evidence" value="ECO:0007669"/>
    <property type="project" value="TreeGrafter"/>
</dbReference>
<dbReference type="PROSITE" id="PS50110">
    <property type="entry name" value="RESPONSE_REGULATORY"/>
    <property type="match status" value="1"/>
</dbReference>
<dbReference type="GO" id="GO:0032993">
    <property type="term" value="C:protein-DNA complex"/>
    <property type="evidence" value="ECO:0007669"/>
    <property type="project" value="TreeGrafter"/>
</dbReference>
<dbReference type="InterPro" id="IPR001789">
    <property type="entry name" value="Sig_transdc_resp-reg_receiver"/>
</dbReference>
<dbReference type="Gene3D" id="3.40.50.2300">
    <property type="match status" value="1"/>
</dbReference>
<accession>A0A2P8HMH0</accession>
<evidence type="ECO:0000256" key="5">
    <source>
        <dbReference type="PROSITE-ProRule" id="PRU01091"/>
    </source>
</evidence>
<dbReference type="OrthoDB" id="9790442at2"/>
<dbReference type="InterPro" id="IPR016032">
    <property type="entry name" value="Sig_transdc_resp-reg_C-effctor"/>
</dbReference>
<comment type="caution">
    <text evidence="8">The sequence shown here is derived from an EMBL/GenBank/DDBJ whole genome shotgun (WGS) entry which is preliminary data.</text>
</comment>
<proteinExistence type="predicted"/>
<organism evidence="8 9">
    <name type="scientific">Chitinophaga niastensis</name>
    <dbReference type="NCBI Taxonomy" id="536980"/>
    <lineage>
        <taxon>Bacteria</taxon>
        <taxon>Pseudomonadati</taxon>
        <taxon>Bacteroidota</taxon>
        <taxon>Chitinophagia</taxon>
        <taxon>Chitinophagales</taxon>
        <taxon>Chitinophagaceae</taxon>
        <taxon>Chitinophaga</taxon>
    </lineage>
</organism>
<dbReference type="InterPro" id="IPR001867">
    <property type="entry name" value="OmpR/PhoB-type_DNA-bd"/>
</dbReference>
<dbReference type="InterPro" id="IPR011006">
    <property type="entry name" value="CheY-like_superfamily"/>
</dbReference>
<sequence>MQQASILLVEDDVFFAKVVKRHLERAGYEVSLCEDGEEGLEKFKKNIFDLCLLDVVMPKKDGFQLAEDIRLMDENVPIIFASSRYMEQDKLQGFESGADDYITKPYNMQELLCRIEVYLKRSRLLNSERRIVYTMGKMIFDYTQFNIKHKDADSHVRMAPKEAELLRFLCENSNKKLKRDEILASIWKQEDFFASRVMDVYLTRLRKHIAQDPSLKLETYHGKGLMFIANELDRSHKIFKA</sequence>
<evidence type="ECO:0000256" key="4">
    <source>
        <dbReference type="PROSITE-ProRule" id="PRU00169"/>
    </source>
</evidence>
<keyword evidence="9" id="KW-1185">Reference proteome</keyword>
<dbReference type="InterPro" id="IPR039420">
    <property type="entry name" value="WalR-like"/>
</dbReference>
<dbReference type="Gene3D" id="1.10.10.10">
    <property type="entry name" value="Winged helix-like DNA-binding domain superfamily/Winged helix DNA-binding domain"/>
    <property type="match status" value="1"/>
</dbReference>
<dbReference type="Gene3D" id="6.10.250.690">
    <property type="match status" value="1"/>
</dbReference>
<dbReference type="PROSITE" id="PS51755">
    <property type="entry name" value="OMPR_PHOB"/>
    <property type="match status" value="1"/>
</dbReference>
<reference evidence="8 9" key="1">
    <citation type="submission" date="2018-03" db="EMBL/GenBank/DDBJ databases">
        <title>Genomic Encyclopedia of Archaeal and Bacterial Type Strains, Phase II (KMG-II): from individual species to whole genera.</title>
        <authorList>
            <person name="Goeker M."/>
        </authorList>
    </citation>
    <scope>NUCLEOTIDE SEQUENCE [LARGE SCALE GENOMIC DNA]</scope>
    <source>
        <strain evidence="8 9">DSM 24859</strain>
    </source>
</reference>
<evidence type="ECO:0000259" key="6">
    <source>
        <dbReference type="PROSITE" id="PS50110"/>
    </source>
</evidence>
<evidence type="ECO:0000313" key="9">
    <source>
        <dbReference type="Proteomes" id="UP000240971"/>
    </source>
</evidence>
<dbReference type="CDD" id="cd00383">
    <property type="entry name" value="trans_reg_C"/>
    <property type="match status" value="1"/>
</dbReference>